<evidence type="ECO:0000313" key="2">
    <source>
        <dbReference type="EnsemblPlants" id="AES97463"/>
    </source>
</evidence>
<keyword evidence="3" id="KW-1185">Reference proteome</keyword>
<dbReference type="PaxDb" id="3880-AES97463"/>
<evidence type="ECO:0000313" key="3">
    <source>
        <dbReference type="Proteomes" id="UP000002051"/>
    </source>
</evidence>
<accession>G7JYE4</accession>
<dbReference type="Proteomes" id="UP000002051">
    <property type="component" value="Chromosome 5"/>
</dbReference>
<dbReference type="EMBL" id="CM001221">
    <property type="protein sequence ID" value="AES97463.1"/>
    <property type="molecule type" value="Genomic_DNA"/>
</dbReference>
<reference evidence="1 3" key="1">
    <citation type="journal article" date="2011" name="Nature">
        <title>The Medicago genome provides insight into the evolution of rhizobial symbioses.</title>
        <authorList>
            <person name="Young N.D."/>
            <person name="Debelle F."/>
            <person name="Oldroyd G.E."/>
            <person name="Geurts R."/>
            <person name="Cannon S.B."/>
            <person name="Udvardi M.K."/>
            <person name="Benedito V.A."/>
            <person name="Mayer K.F."/>
            <person name="Gouzy J."/>
            <person name="Schoof H."/>
            <person name="Van de Peer Y."/>
            <person name="Proost S."/>
            <person name="Cook D.R."/>
            <person name="Meyers B.C."/>
            <person name="Spannagl M."/>
            <person name="Cheung F."/>
            <person name="De Mita S."/>
            <person name="Krishnakumar V."/>
            <person name="Gundlach H."/>
            <person name="Zhou S."/>
            <person name="Mudge J."/>
            <person name="Bharti A.K."/>
            <person name="Murray J.D."/>
            <person name="Naoumkina M.A."/>
            <person name="Rosen B."/>
            <person name="Silverstein K.A."/>
            <person name="Tang H."/>
            <person name="Rombauts S."/>
            <person name="Zhao P.X."/>
            <person name="Zhou P."/>
            <person name="Barbe V."/>
            <person name="Bardou P."/>
            <person name="Bechner M."/>
            <person name="Bellec A."/>
            <person name="Berger A."/>
            <person name="Berges H."/>
            <person name="Bidwell S."/>
            <person name="Bisseling T."/>
            <person name="Choisne N."/>
            <person name="Couloux A."/>
            <person name="Denny R."/>
            <person name="Deshpande S."/>
            <person name="Dai X."/>
            <person name="Doyle J.J."/>
            <person name="Dudez A.M."/>
            <person name="Farmer A.D."/>
            <person name="Fouteau S."/>
            <person name="Franken C."/>
            <person name="Gibelin C."/>
            <person name="Gish J."/>
            <person name="Goldstein S."/>
            <person name="Gonzalez A.J."/>
            <person name="Green P.J."/>
            <person name="Hallab A."/>
            <person name="Hartog M."/>
            <person name="Hua A."/>
            <person name="Humphray S.J."/>
            <person name="Jeong D.H."/>
            <person name="Jing Y."/>
            <person name="Jocker A."/>
            <person name="Kenton S.M."/>
            <person name="Kim D.J."/>
            <person name="Klee K."/>
            <person name="Lai H."/>
            <person name="Lang C."/>
            <person name="Lin S."/>
            <person name="Macmil S.L."/>
            <person name="Magdelenat G."/>
            <person name="Matthews L."/>
            <person name="McCorrison J."/>
            <person name="Monaghan E.L."/>
            <person name="Mun J.H."/>
            <person name="Najar F.Z."/>
            <person name="Nicholson C."/>
            <person name="Noirot C."/>
            <person name="O'Bleness M."/>
            <person name="Paule C.R."/>
            <person name="Poulain J."/>
            <person name="Prion F."/>
            <person name="Qin B."/>
            <person name="Qu C."/>
            <person name="Retzel E.F."/>
            <person name="Riddle C."/>
            <person name="Sallet E."/>
            <person name="Samain S."/>
            <person name="Samson N."/>
            <person name="Sanders I."/>
            <person name="Saurat O."/>
            <person name="Scarpelli C."/>
            <person name="Schiex T."/>
            <person name="Segurens B."/>
            <person name="Severin A.J."/>
            <person name="Sherrier D.J."/>
            <person name="Shi R."/>
            <person name="Sims S."/>
            <person name="Singer S.R."/>
            <person name="Sinharoy S."/>
            <person name="Sterck L."/>
            <person name="Viollet A."/>
            <person name="Wang B.B."/>
            <person name="Wang K."/>
            <person name="Wang M."/>
            <person name="Wang X."/>
            <person name="Warfsmann J."/>
            <person name="Weissenbach J."/>
            <person name="White D.D."/>
            <person name="White J.D."/>
            <person name="Wiley G.B."/>
            <person name="Wincker P."/>
            <person name="Xing Y."/>
            <person name="Yang L."/>
            <person name="Yao Z."/>
            <person name="Ying F."/>
            <person name="Zhai J."/>
            <person name="Zhou L."/>
            <person name="Zuber A."/>
            <person name="Denarie J."/>
            <person name="Dixon R.A."/>
            <person name="May G.D."/>
            <person name="Schwartz D.C."/>
            <person name="Rogers J."/>
            <person name="Quetier F."/>
            <person name="Town C.D."/>
            <person name="Roe B.A."/>
        </authorList>
    </citation>
    <scope>NUCLEOTIDE SEQUENCE [LARGE SCALE GENOMIC DNA]</scope>
    <source>
        <strain evidence="1">A17</strain>
        <strain evidence="2 3">cv. Jemalong A17</strain>
    </source>
</reference>
<dbReference type="EnsemblPlants" id="AES97463">
    <property type="protein sequence ID" value="AES97463"/>
    <property type="gene ID" value="MTR_5g054800"/>
</dbReference>
<gene>
    <name evidence="1" type="ordered locus">MTR_5g054800</name>
</gene>
<reference evidence="2" key="3">
    <citation type="submission" date="2015-04" db="UniProtKB">
        <authorList>
            <consortium name="EnsemblPlants"/>
        </authorList>
    </citation>
    <scope>IDENTIFICATION</scope>
    <source>
        <strain evidence="2">cv. Jemalong A17</strain>
    </source>
</reference>
<dbReference type="AlphaFoldDB" id="G7JYE4"/>
<name>G7JYE4_MEDTR</name>
<evidence type="ECO:0000313" key="1">
    <source>
        <dbReference type="EMBL" id="AES97463.1"/>
    </source>
</evidence>
<reference evidence="1 3" key="2">
    <citation type="journal article" date="2014" name="BMC Genomics">
        <title>An improved genome release (version Mt4.0) for the model legume Medicago truncatula.</title>
        <authorList>
            <person name="Tang H."/>
            <person name="Krishnakumar V."/>
            <person name="Bidwell S."/>
            <person name="Rosen B."/>
            <person name="Chan A."/>
            <person name="Zhou S."/>
            <person name="Gentzbittel L."/>
            <person name="Childs K.L."/>
            <person name="Yandell M."/>
            <person name="Gundlach H."/>
            <person name="Mayer K.F."/>
            <person name="Schwartz D.C."/>
            <person name="Town C.D."/>
        </authorList>
    </citation>
    <scope>GENOME REANNOTATION</scope>
    <source>
        <strain evidence="2 3">cv. Jemalong A17</strain>
    </source>
</reference>
<proteinExistence type="predicted"/>
<protein>
    <submittedName>
        <fullName evidence="1 2">Uncharacterized protein</fullName>
    </submittedName>
</protein>
<sequence length="74" mass="8620">MKAKLGKWWWRLKDEPDCLWFRVLAAGFGEVGRFLHARKTFGMASSPQLPSIERHFVKERGDSGYFSILCGMVW</sequence>
<organism evidence="1 3">
    <name type="scientific">Medicago truncatula</name>
    <name type="common">Barrel medic</name>
    <name type="synonym">Medicago tribuloides</name>
    <dbReference type="NCBI Taxonomy" id="3880"/>
    <lineage>
        <taxon>Eukaryota</taxon>
        <taxon>Viridiplantae</taxon>
        <taxon>Streptophyta</taxon>
        <taxon>Embryophyta</taxon>
        <taxon>Tracheophyta</taxon>
        <taxon>Spermatophyta</taxon>
        <taxon>Magnoliopsida</taxon>
        <taxon>eudicotyledons</taxon>
        <taxon>Gunneridae</taxon>
        <taxon>Pentapetalae</taxon>
        <taxon>rosids</taxon>
        <taxon>fabids</taxon>
        <taxon>Fabales</taxon>
        <taxon>Fabaceae</taxon>
        <taxon>Papilionoideae</taxon>
        <taxon>50 kb inversion clade</taxon>
        <taxon>NPAAA clade</taxon>
        <taxon>Hologalegina</taxon>
        <taxon>IRL clade</taxon>
        <taxon>Trifolieae</taxon>
        <taxon>Medicago</taxon>
    </lineage>
</organism>
<dbReference type="HOGENOM" id="CLU_2691502_0_0_1"/>